<name>A0A9P8PZQ6_WICPI</name>
<dbReference type="SUPFAM" id="SSF49879">
    <property type="entry name" value="SMAD/FHA domain"/>
    <property type="match status" value="2"/>
</dbReference>
<keyword evidence="4 7" id="KW-0547">Nucleotide-binding</keyword>
<dbReference type="PROSITE" id="PS50006">
    <property type="entry name" value="FHA_DOMAIN"/>
    <property type="match status" value="2"/>
</dbReference>
<accession>A0A9P8PZQ6</accession>
<dbReference type="PIRSF" id="PIRSF000661">
    <property type="entry name" value="Ser/Thr_PK_RAD53"/>
    <property type="match status" value="1"/>
</dbReference>
<dbReference type="InterPro" id="IPR000253">
    <property type="entry name" value="FHA_dom"/>
</dbReference>
<dbReference type="GO" id="GO:0006281">
    <property type="term" value="P:DNA repair"/>
    <property type="evidence" value="ECO:0007669"/>
    <property type="project" value="InterPro"/>
</dbReference>
<comment type="function">
    <text evidence="7">Controls S-phase checkpoint as well as G1 and G2 DNA damage checkpoints. Phosphorylates proteins on serine, threonine, and tyrosine. Prevents entry into anaphase and mitotic exit after DNA damage via regulation of the Polo kinase CDC5.</text>
</comment>
<feature type="cross-link" description="Glycyl lysine isopeptide (Lys-Gly) (interchain with G-Cter in SUMO2)" evidence="11">
    <location>
        <position position="293"/>
    </location>
</feature>
<dbReference type="Gene3D" id="2.60.200.20">
    <property type="match status" value="2"/>
</dbReference>
<dbReference type="Gene3D" id="1.10.510.10">
    <property type="entry name" value="Transferase(Phosphotransferase) domain 1"/>
    <property type="match status" value="1"/>
</dbReference>
<dbReference type="InterPro" id="IPR017441">
    <property type="entry name" value="Protein_kinase_ATP_BS"/>
</dbReference>
<evidence type="ECO:0000259" key="15">
    <source>
        <dbReference type="PROSITE" id="PS50011"/>
    </source>
</evidence>
<feature type="region of interest" description="Disordered" evidence="13">
    <location>
        <begin position="443"/>
        <end position="493"/>
    </location>
</feature>
<organism evidence="16 17">
    <name type="scientific">Wickerhamomyces pijperi</name>
    <name type="common">Yeast</name>
    <name type="synonym">Pichia pijperi</name>
    <dbReference type="NCBI Taxonomy" id="599730"/>
    <lineage>
        <taxon>Eukaryota</taxon>
        <taxon>Fungi</taxon>
        <taxon>Dikarya</taxon>
        <taxon>Ascomycota</taxon>
        <taxon>Saccharomycotina</taxon>
        <taxon>Saccharomycetes</taxon>
        <taxon>Phaffomycetales</taxon>
        <taxon>Wickerhamomycetaceae</taxon>
        <taxon>Wickerhamomyces</taxon>
    </lineage>
</organism>
<evidence type="ECO:0000256" key="9">
    <source>
        <dbReference type="PIRSR" id="PIRSR000661-51"/>
    </source>
</evidence>
<evidence type="ECO:0000256" key="10">
    <source>
        <dbReference type="PIRSR" id="PIRSR630616-2"/>
    </source>
</evidence>
<keyword evidence="6 7" id="KW-0067">ATP-binding</keyword>
<dbReference type="Pfam" id="PF00069">
    <property type="entry name" value="Pkinase"/>
    <property type="match status" value="1"/>
</dbReference>
<reference evidence="16" key="2">
    <citation type="submission" date="2021-01" db="EMBL/GenBank/DDBJ databases">
        <authorList>
            <person name="Schikora-Tamarit M.A."/>
        </authorList>
    </citation>
    <scope>NUCLEOTIDE SEQUENCE</scope>
    <source>
        <strain evidence="16">CBS2887</strain>
    </source>
</reference>
<dbReference type="GO" id="GO:0004712">
    <property type="term" value="F:protein serine/threonine/tyrosine kinase activity"/>
    <property type="evidence" value="ECO:0007669"/>
    <property type="project" value="UniProtKB-EC"/>
</dbReference>
<feature type="binding site" evidence="9">
    <location>
        <begin position="176"/>
        <end position="184"/>
    </location>
    <ligand>
        <name>ATP</name>
        <dbReference type="ChEBI" id="CHEBI:30616"/>
    </ligand>
</feature>
<dbReference type="SUPFAM" id="SSF56112">
    <property type="entry name" value="Protein kinase-like (PK-like)"/>
    <property type="match status" value="1"/>
</dbReference>
<gene>
    <name evidence="16" type="ORF">WICPIJ_007852</name>
</gene>
<dbReference type="Gene3D" id="3.30.200.20">
    <property type="entry name" value="Phosphorylase Kinase, domain 1"/>
    <property type="match status" value="1"/>
</dbReference>
<evidence type="ECO:0000256" key="2">
    <source>
        <dbReference type="ARBA" id="ARBA00022527"/>
    </source>
</evidence>
<evidence type="ECO:0000256" key="13">
    <source>
        <dbReference type="SAM" id="MobiDB-lite"/>
    </source>
</evidence>
<dbReference type="InterPro" id="IPR030616">
    <property type="entry name" value="Aur-like"/>
</dbReference>
<dbReference type="FunFam" id="1.10.510.10:FF:000651">
    <property type="entry name" value="Serine/threonine-protein kinase RAD53"/>
    <property type="match status" value="1"/>
</dbReference>
<dbReference type="PROSITE" id="PS00108">
    <property type="entry name" value="PROTEIN_KINASE_ST"/>
    <property type="match status" value="1"/>
</dbReference>
<dbReference type="FunFam" id="3.30.200.20:FF:000042">
    <property type="entry name" value="Aurora kinase A"/>
    <property type="match status" value="1"/>
</dbReference>
<dbReference type="OrthoDB" id="10252171at2759"/>
<comment type="similarity">
    <text evidence="1 7">Belongs to the protein kinase superfamily. CAMK Ser/Thr protein kinase family. CHEK2 subfamily.</text>
</comment>
<keyword evidence="2 7" id="KW-0723">Serine/threonine-protein kinase</keyword>
<keyword evidence="5 7" id="KW-0418">Kinase</keyword>
<feature type="domain" description="FHA" evidence="14">
    <location>
        <begin position="599"/>
        <end position="663"/>
    </location>
</feature>
<evidence type="ECO:0000259" key="14">
    <source>
        <dbReference type="PROSITE" id="PS50006"/>
    </source>
</evidence>
<feature type="active site" description="Proton acceptor" evidence="8">
    <location>
        <position position="291"/>
    </location>
</feature>
<dbReference type="EC" id="2.7.12.1" evidence="7"/>
<sequence length="793" mass="88435">MDINGYTQPTQAATQQHQIDLAPEEEQFDESTVCRLICTTGQLPNSDLKEKSVKDGKYEWIVGRAANCDVNLPSTSRLSSKHLMIWTNVNSKNIHKRDNILIQDISTNGTWVNNQRLVKGQNYILTQGDEISVGIGVASDILRFIVFFPKSSTRTKDDLETQVGIYKDFSINDEVVGQGAFAIVKKAVERSTGQSYAVKIISKRKIMGANDGVGRELEILRRLNHENIVKLKGFYEDTDSYFLVMEFVPGGDLMDFVAAHGSVGEEAGREITKQILTAIEYVHSMKISHRDLKPDNILIAQDDPVKVKITDFGLAKISNSGTFMKTFCGTLAYVAPEVLDNRATPVKQMDKYSSLVDMWSLGCLVYVILTGHLPFSGQSQEQLYRQIRQGSYHERPLKEAGVSEEAIDFLNKLLEVNPVLRFDATMALSHPWIRANLNQNDSQVSLSQSQSQQQRLESQQKMNPDRTANDLNYGGGFREYGSPSSSDDDDGESEAVFKKPVLIKNTQQRKVKPVQMAKSSQDSQEEVDRTAIILSPERIESSQQESNSGKLDVKREIVSKTVDTSIAIPTGTLMTLFPITAHSKEITAPIHVPQHISPFYIGRNEACNHSIEEIRLSKRHCYFLRQRHPVLSGDINESPAQGLEDLWLMDISTNGCYINGTKIGKGKKCLVFSGDEIMLYDDRKKDASLSFKVVIHDGIGLFKAGERYSEAPNIIDQGEPGYLSNRLPLVIKKDMVRALSNVGPEEAGKRAYNLVSQGSCNPFGSQTSEGKGSQTRTVKRANLGKGDRNSFFR</sequence>
<dbReference type="InterPro" id="IPR008271">
    <property type="entry name" value="Ser/Thr_kinase_AS"/>
</dbReference>
<evidence type="ECO:0000313" key="16">
    <source>
        <dbReference type="EMBL" id="KAH3681157.1"/>
    </source>
</evidence>
<feature type="domain" description="Protein kinase" evidence="15">
    <location>
        <begin position="170"/>
        <end position="433"/>
    </location>
</feature>
<dbReference type="GO" id="GO:0003688">
    <property type="term" value="F:DNA replication origin binding"/>
    <property type="evidence" value="ECO:0007669"/>
    <property type="project" value="InterPro"/>
</dbReference>
<reference evidence="16" key="1">
    <citation type="journal article" date="2021" name="Open Biol.">
        <title>Shared evolutionary footprints suggest mitochondrial oxidative damage underlies multiple complex I losses in fungi.</title>
        <authorList>
            <person name="Schikora-Tamarit M.A."/>
            <person name="Marcet-Houben M."/>
            <person name="Nosek J."/>
            <person name="Gabaldon T."/>
        </authorList>
    </citation>
    <scope>NUCLEOTIDE SEQUENCE</scope>
    <source>
        <strain evidence="16">CBS2887</strain>
    </source>
</reference>
<protein>
    <recommendedName>
        <fullName evidence="7">Serine/threonine-protein kinase RAD53</fullName>
        <ecNumber evidence="7">2.7.12.1</ecNumber>
    </recommendedName>
</protein>
<evidence type="ECO:0000256" key="7">
    <source>
        <dbReference type="PIRNR" id="PIRNR000661"/>
    </source>
</evidence>
<evidence type="ECO:0000256" key="3">
    <source>
        <dbReference type="ARBA" id="ARBA00022679"/>
    </source>
</evidence>
<dbReference type="PROSITE" id="PS50011">
    <property type="entry name" value="PROTEIN_KINASE_DOM"/>
    <property type="match status" value="1"/>
</dbReference>
<dbReference type="PROSITE" id="PS00107">
    <property type="entry name" value="PROTEIN_KINASE_ATP"/>
    <property type="match status" value="1"/>
</dbReference>
<evidence type="ECO:0000256" key="11">
    <source>
        <dbReference type="PIRSR" id="PIRSR630616-3"/>
    </source>
</evidence>
<keyword evidence="7" id="KW-0539">Nucleus</keyword>
<dbReference type="Proteomes" id="UP000774326">
    <property type="component" value="Unassembled WGS sequence"/>
</dbReference>
<keyword evidence="7" id="KW-0131">Cell cycle</keyword>
<dbReference type="SMART" id="SM00220">
    <property type="entry name" value="S_TKc"/>
    <property type="match status" value="1"/>
</dbReference>
<keyword evidence="3 7" id="KW-0808">Transferase</keyword>
<evidence type="ECO:0000256" key="12">
    <source>
        <dbReference type="PROSITE-ProRule" id="PRU10141"/>
    </source>
</evidence>
<evidence type="ECO:0000256" key="6">
    <source>
        <dbReference type="ARBA" id="ARBA00022840"/>
    </source>
</evidence>
<feature type="compositionally biased region" description="Low complexity" evidence="13">
    <location>
        <begin position="443"/>
        <end position="460"/>
    </location>
</feature>
<comment type="subcellular location">
    <subcellularLocation>
        <location evidence="7">Nucleus</location>
    </subcellularLocation>
</comment>
<comment type="catalytic activity">
    <reaction evidence="7">
        <text>L-threonyl-[protein] + ATP = O-phospho-L-threonyl-[protein] + ADP + H(+)</text>
        <dbReference type="Rhea" id="RHEA:46608"/>
        <dbReference type="Rhea" id="RHEA-COMP:11060"/>
        <dbReference type="Rhea" id="RHEA-COMP:11605"/>
        <dbReference type="ChEBI" id="CHEBI:15378"/>
        <dbReference type="ChEBI" id="CHEBI:30013"/>
        <dbReference type="ChEBI" id="CHEBI:30616"/>
        <dbReference type="ChEBI" id="CHEBI:61977"/>
        <dbReference type="ChEBI" id="CHEBI:456216"/>
        <dbReference type="EC" id="2.7.12.1"/>
    </reaction>
</comment>
<dbReference type="GO" id="GO:0009202">
    <property type="term" value="P:deoxyribonucleoside triphosphate biosynthetic process"/>
    <property type="evidence" value="ECO:0007669"/>
    <property type="project" value="InterPro"/>
</dbReference>
<evidence type="ECO:0000256" key="4">
    <source>
        <dbReference type="ARBA" id="ARBA00022741"/>
    </source>
</evidence>
<evidence type="ECO:0000256" key="8">
    <source>
        <dbReference type="PIRSR" id="PIRSR000661-50"/>
    </source>
</evidence>
<dbReference type="GO" id="GO:0004674">
    <property type="term" value="F:protein serine/threonine kinase activity"/>
    <property type="evidence" value="ECO:0007669"/>
    <property type="project" value="UniProtKB-KW"/>
</dbReference>
<feature type="binding site" evidence="9 12">
    <location>
        <position position="199"/>
    </location>
    <ligand>
        <name>ATP</name>
        <dbReference type="ChEBI" id="CHEBI:30616"/>
    </ligand>
</feature>
<dbReference type="AlphaFoldDB" id="A0A9P8PZQ6"/>
<feature type="region of interest" description="Disordered" evidence="13">
    <location>
        <begin position="508"/>
        <end position="527"/>
    </location>
</feature>
<feature type="domain" description="FHA" evidence="14">
    <location>
        <begin position="60"/>
        <end position="117"/>
    </location>
</feature>
<dbReference type="Pfam" id="PF00498">
    <property type="entry name" value="FHA"/>
    <property type="match status" value="2"/>
</dbReference>
<dbReference type="InterPro" id="IPR016256">
    <property type="entry name" value="Ser/Thr_kinase_Rad53"/>
</dbReference>
<evidence type="ECO:0000313" key="17">
    <source>
        <dbReference type="Proteomes" id="UP000774326"/>
    </source>
</evidence>
<dbReference type="GO" id="GO:0005634">
    <property type="term" value="C:nucleus"/>
    <property type="evidence" value="ECO:0007669"/>
    <property type="project" value="UniProtKB-SubCell"/>
</dbReference>
<feature type="binding site" evidence="10">
    <location>
        <position position="311"/>
    </location>
    <ligand>
        <name>ATP</name>
        <dbReference type="ChEBI" id="CHEBI:30616"/>
    </ligand>
</feature>
<evidence type="ECO:0000256" key="5">
    <source>
        <dbReference type="ARBA" id="ARBA00022777"/>
    </source>
</evidence>
<dbReference type="GO" id="GO:0004713">
    <property type="term" value="F:protein tyrosine kinase activity"/>
    <property type="evidence" value="ECO:0007669"/>
    <property type="project" value="UniProtKB-KW"/>
</dbReference>
<keyword evidence="17" id="KW-1185">Reference proteome</keyword>
<dbReference type="PANTHER" id="PTHR24350">
    <property type="entry name" value="SERINE/THREONINE-PROTEIN KINASE IAL-RELATED"/>
    <property type="match status" value="1"/>
</dbReference>
<dbReference type="InterPro" id="IPR000719">
    <property type="entry name" value="Prot_kinase_dom"/>
</dbReference>
<dbReference type="SMART" id="SM00240">
    <property type="entry name" value="FHA"/>
    <property type="match status" value="2"/>
</dbReference>
<dbReference type="EMBL" id="JAEUBG010004553">
    <property type="protein sequence ID" value="KAH3681157.1"/>
    <property type="molecule type" value="Genomic_DNA"/>
</dbReference>
<dbReference type="GO" id="GO:0005524">
    <property type="term" value="F:ATP binding"/>
    <property type="evidence" value="ECO:0007669"/>
    <property type="project" value="UniProtKB-UniRule"/>
</dbReference>
<dbReference type="InterPro" id="IPR011009">
    <property type="entry name" value="Kinase-like_dom_sf"/>
</dbReference>
<keyword evidence="7" id="KW-0829">Tyrosine-protein kinase</keyword>
<dbReference type="InterPro" id="IPR008984">
    <property type="entry name" value="SMAD_FHA_dom_sf"/>
</dbReference>
<proteinExistence type="inferred from homology"/>
<dbReference type="GO" id="GO:0000077">
    <property type="term" value="P:DNA damage checkpoint signaling"/>
    <property type="evidence" value="ECO:0007669"/>
    <property type="project" value="InterPro"/>
</dbReference>
<comment type="caution">
    <text evidence="16">The sequence shown here is derived from an EMBL/GenBank/DDBJ whole genome shotgun (WGS) entry which is preliminary data.</text>
</comment>
<keyword evidence="7" id="KW-0227">DNA damage</keyword>
<feature type="region of interest" description="Disordered" evidence="13">
    <location>
        <begin position="763"/>
        <end position="793"/>
    </location>
</feature>
<evidence type="ECO:0000256" key="1">
    <source>
        <dbReference type="ARBA" id="ARBA00005575"/>
    </source>
</evidence>
<dbReference type="GO" id="GO:0006270">
    <property type="term" value="P:DNA replication initiation"/>
    <property type="evidence" value="ECO:0007669"/>
    <property type="project" value="InterPro"/>
</dbReference>
<feature type="compositionally biased region" description="Polar residues" evidence="13">
    <location>
        <begin position="763"/>
        <end position="776"/>
    </location>
</feature>